<dbReference type="EnsemblFungi" id="PTTG_12766-t43_1">
    <property type="protein sequence ID" value="PTTG_12766-t43_1-p1"/>
    <property type="gene ID" value="PTTG_12766"/>
</dbReference>
<evidence type="ECO:0000313" key="4">
    <source>
        <dbReference type="Proteomes" id="UP000005240"/>
    </source>
</evidence>
<reference evidence="3 4" key="3">
    <citation type="journal article" date="2017" name="G3 (Bethesda)">
        <title>Comparative analysis highlights variable genome content of wheat rusts and divergence of the mating loci.</title>
        <authorList>
            <person name="Cuomo C.A."/>
            <person name="Bakkeren G."/>
            <person name="Khalil H.B."/>
            <person name="Panwar V."/>
            <person name="Joly D."/>
            <person name="Linning R."/>
            <person name="Sakthikumar S."/>
            <person name="Song X."/>
            <person name="Adiconis X."/>
            <person name="Fan L."/>
            <person name="Goldberg J.M."/>
            <person name="Levin J.Z."/>
            <person name="Young S."/>
            <person name="Zeng Q."/>
            <person name="Anikster Y."/>
            <person name="Bruce M."/>
            <person name="Wang M."/>
            <person name="Yin C."/>
            <person name="McCallum B."/>
            <person name="Szabo L.J."/>
            <person name="Hulbert S."/>
            <person name="Chen X."/>
            <person name="Fellers J.P."/>
        </authorList>
    </citation>
    <scope>NUCLEOTIDE SEQUENCE</scope>
    <source>
        <strain evidence="4">Isolate 1-1 / race 1 (BBBD)</strain>
        <strain evidence="3">isolate 1-1 / race 1 (BBBD)</strain>
    </source>
</reference>
<reference evidence="3" key="4">
    <citation type="submission" date="2025-05" db="UniProtKB">
        <authorList>
            <consortium name="EnsemblFungi"/>
        </authorList>
    </citation>
    <scope>IDENTIFICATION</scope>
    <source>
        <strain evidence="3">isolate 1-1 / race 1 (BBBD)</strain>
    </source>
</reference>
<feature type="region of interest" description="Disordered" evidence="1">
    <location>
        <begin position="1"/>
        <end position="65"/>
    </location>
</feature>
<sequence>MVEEMVKRANTRLNKAAATKITQDPVREGPMNKETVGADAQDVQNLSSTAGEENREGQRDRANREWEVMHESNSDDSFKEIPNPMKHSAQGQDIASKYKAILSVVPRIVEPGDQLHVTKSSTTNEGSAEIVESSAAVVRSSATNEGSEVIAPVTTSTLVAVKSDRELIWDKAMLALETGDKASADFYLRVYRKMEVNTSLSIPDKPDILRSTSSNAINPGVNVVKRLADKTTIVFVKGS</sequence>
<dbReference type="Proteomes" id="UP000005240">
    <property type="component" value="Unassembled WGS sequence"/>
</dbReference>
<reference evidence="2" key="1">
    <citation type="submission" date="2009-11" db="EMBL/GenBank/DDBJ databases">
        <authorList>
            <consortium name="The Broad Institute Genome Sequencing Platform"/>
            <person name="Ward D."/>
            <person name="Feldgarden M."/>
            <person name="Earl A."/>
            <person name="Young S.K."/>
            <person name="Zeng Q."/>
            <person name="Koehrsen M."/>
            <person name="Alvarado L."/>
            <person name="Berlin A."/>
            <person name="Bochicchio J."/>
            <person name="Borenstein D."/>
            <person name="Chapman S.B."/>
            <person name="Chen Z."/>
            <person name="Engels R."/>
            <person name="Freedman E."/>
            <person name="Gellesch M."/>
            <person name="Goldberg J."/>
            <person name="Griggs A."/>
            <person name="Gujja S."/>
            <person name="Heilman E."/>
            <person name="Heiman D."/>
            <person name="Hepburn T."/>
            <person name="Howarth C."/>
            <person name="Jen D."/>
            <person name="Larson L."/>
            <person name="Lewis B."/>
            <person name="Mehta T."/>
            <person name="Park D."/>
            <person name="Pearson M."/>
            <person name="Roberts A."/>
            <person name="Saif S."/>
            <person name="Shea T."/>
            <person name="Shenoy N."/>
            <person name="Sisk P."/>
            <person name="Stolte C."/>
            <person name="Sykes S."/>
            <person name="Thomson T."/>
            <person name="Walk T."/>
            <person name="White J."/>
            <person name="Yandava C."/>
            <person name="Izard J."/>
            <person name="Baranova O.V."/>
            <person name="Blanton J.M."/>
            <person name="Tanner A.C."/>
            <person name="Dewhirst F.E."/>
            <person name="Haas B."/>
            <person name="Nusbaum C."/>
            <person name="Birren B."/>
        </authorList>
    </citation>
    <scope>NUCLEOTIDE SEQUENCE [LARGE SCALE GENOMIC DNA]</scope>
    <source>
        <strain evidence="2">1-1 BBBD Race 1</strain>
    </source>
</reference>
<evidence type="ECO:0000256" key="1">
    <source>
        <dbReference type="SAM" id="MobiDB-lite"/>
    </source>
</evidence>
<feature type="compositionally biased region" description="Basic and acidic residues" evidence="1">
    <location>
        <begin position="52"/>
        <end position="65"/>
    </location>
</feature>
<gene>
    <name evidence="2" type="ORF">PTTG_12766</name>
</gene>
<dbReference type="AlphaFoldDB" id="A0A180G5A2"/>
<organism evidence="2">
    <name type="scientific">Puccinia triticina (isolate 1-1 / race 1 (BBBD))</name>
    <name type="common">Brown leaf rust fungus</name>
    <dbReference type="NCBI Taxonomy" id="630390"/>
    <lineage>
        <taxon>Eukaryota</taxon>
        <taxon>Fungi</taxon>
        <taxon>Dikarya</taxon>
        <taxon>Basidiomycota</taxon>
        <taxon>Pucciniomycotina</taxon>
        <taxon>Pucciniomycetes</taxon>
        <taxon>Pucciniales</taxon>
        <taxon>Pucciniaceae</taxon>
        <taxon>Puccinia</taxon>
    </lineage>
</organism>
<dbReference type="EMBL" id="ADAS02000630">
    <property type="protein sequence ID" value="OAV87043.1"/>
    <property type="molecule type" value="Genomic_DNA"/>
</dbReference>
<name>A0A180G5A2_PUCT1</name>
<protein>
    <submittedName>
        <fullName evidence="2 3">Uncharacterized protein</fullName>
    </submittedName>
</protein>
<keyword evidence="4" id="KW-1185">Reference proteome</keyword>
<reference evidence="2" key="2">
    <citation type="submission" date="2016-05" db="EMBL/GenBank/DDBJ databases">
        <title>Comparative analysis highlights variable genome content of wheat rusts and divergence of the mating loci.</title>
        <authorList>
            <person name="Cuomo C.A."/>
            <person name="Bakkeren G."/>
            <person name="Szabo L."/>
            <person name="Khalil H."/>
            <person name="Joly D."/>
            <person name="Goldberg J."/>
            <person name="Young S."/>
            <person name="Zeng Q."/>
            <person name="Fellers J."/>
        </authorList>
    </citation>
    <scope>NUCLEOTIDE SEQUENCE [LARGE SCALE GENOMIC DNA]</scope>
    <source>
        <strain evidence="2">1-1 BBBD Race 1</strain>
    </source>
</reference>
<accession>A0A180G5A2</accession>
<proteinExistence type="predicted"/>
<evidence type="ECO:0000313" key="3">
    <source>
        <dbReference type="EnsemblFungi" id="PTTG_12766-t43_1-p1"/>
    </source>
</evidence>
<evidence type="ECO:0000313" key="2">
    <source>
        <dbReference type="EMBL" id="OAV87043.1"/>
    </source>
</evidence>
<dbReference type="VEuPathDB" id="FungiDB:PTTG_12766"/>
<feature type="compositionally biased region" description="Polar residues" evidence="1">
    <location>
        <begin position="42"/>
        <end position="51"/>
    </location>
</feature>
<feature type="non-terminal residue" evidence="2">
    <location>
        <position position="239"/>
    </location>
</feature>